<reference evidence="6 7" key="1">
    <citation type="journal article" date="2021" name="ISME Commun">
        <title>Automated analysis of genomic sequences facilitates high-throughput and comprehensive description of bacteria.</title>
        <authorList>
            <person name="Hitch T.C.A."/>
        </authorList>
    </citation>
    <scope>NUCLEOTIDE SEQUENCE [LARGE SCALE GENOMIC DNA]</scope>
    <source>
        <strain evidence="6 7">Sanger_23</strain>
    </source>
</reference>
<feature type="transmembrane region" description="Helical" evidence="5">
    <location>
        <begin position="193"/>
        <end position="214"/>
    </location>
</feature>
<dbReference type="InterPro" id="IPR035952">
    <property type="entry name" value="Rhomboid-like_sf"/>
</dbReference>
<sequence>MKWIDKLERKYGKYGGINNLTLYVIICYVIGYIISIVNSGFLTWFTLNPEKILHGQIWRLVTWVFLPPSNGGVFWFVIAVLFLYYPIGTSLEHTWGSLRYTIYIASGMVFTIIGAFALYLIAVYGLGYDGVSDGVWNYFTTYYISVSVFLAYGVSFPNMRVMLYFIIPIKMSWMSIFYGVMIIYEMISYIRMGAWFMAVLIVASLLNFVIYFLGTRDLQRYNPKEVHRRNEFRRAMEPKSRTGQNGAITKHKCAICGRTEQDDPNLEFRFCSKCNGNYEYCQDHLFTHTHVK</sequence>
<evidence type="ECO:0000256" key="1">
    <source>
        <dbReference type="ARBA" id="ARBA00004141"/>
    </source>
</evidence>
<comment type="caution">
    <text evidence="6">The sequence shown here is derived from an EMBL/GenBank/DDBJ whole genome shotgun (WGS) entry which is preliminary data.</text>
</comment>
<dbReference type="EMBL" id="JAOQJL010000016">
    <property type="protein sequence ID" value="MCU6765657.1"/>
    <property type="molecule type" value="Genomic_DNA"/>
</dbReference>
<evidence type="ECO:0000313" key="6">
    <source>
        <dbReference type="EMBL" id="MCU6765657.1"/>
    </source>
</evidence>
<keyword evidence="7" id="KW-1185">Reference proteome</keyword>
<keyword evidence="6" id="KW-0645">Protease</keyword>
<dbReference type="GO" id="GO:0006508">
    <property type="term" value="P:proteolysis"/>
    <property type="evidence" value="ECO:0007669"/>
    <property type="project" value="UniProtKB-KW"/>
</dbReference>
<evidence type="ECO:0000256" key="5">
    <source>
        <dbReference type="SAM" id="Phobius"/>
    </source>
</evidence>
<evidence type="ECO:0000256" key="4">
    <source>
        <dbReference type="ARBA" id="ARBA00023136"/>
    </source>
</evidence>
<organism evidence="6 7">
    <name type="scientific">Blautia ammoniilytica</name>
    <dbReference type="NCBI Taxonomy" id="2981782"/>
    <lineage>
        <taxon>Bacteria</taxon>
        <taxon>Bacillati</taxon>
        <taxon>Bacillota</taxon>
        <taxon>Clostridia</taxon>
        <taxon>Lachnospirales</taxon>
        <taxon>Lachnospiraceae</taxon>
        <taxon>Blautia</taxon>
    </lineage>
</organism>
<protein>
    <submittedName>
        <fullName evidence="6">Rhomboid family intramembrane serine protease</fullName>
    </submittedName>
</protein>
<keyword evidence="6" id="KW-0378">Hydrolase</keyword>
<feature type="transmembrane region" description="Helical" evidence="5">
    <location>
        <begin position="65"/>
        <end position="88"/>
    </location>
</feature>
<evidence type="ECO:0000313" key="7">
    <source>
        <dbReference type="Proteomes" id="UP001652409"/>
    </source>
</evidence>
<dbReference type="GO" id="GO:0008233">
    <property type="term" value="F:peptidase activity"/>
    <property type="evidence" value="ECO:0007669"/>
    <property type="project" value="UniProtKB-KW"/>
</dbReference>
<feature type="transmembrane region" description="Helical" evidence="5">
    <location>
        <begin position="161"/>
        <end position="187"/>
    </location>
</feature>
<evidence type="ECO:0000256" key="2">
    <source>
        <dbReference type="ARBA" id="ARBA00022692"/>
    </source>
</evidence>
<feature type="transmembrane region" description="Helical" evidence="5">
    <location>
        <begin position="100"/>
        <end position="123"/>
    </location>
</feature>
<dbReference type="Proteomes" id="UP001652409">
    <property type="component" value="Unassembled WGS sequence"/>
</dbReference>
<dbReference type="Gene3D" id="1.20.1540.10">
    <property type="entry name" value="Rhomboid-like"/>
    <property type="match status" value="1"/>
</dbReference>
<feature type="transmembrane region" description="Helical" evidence="5">
    <location>
        <begin position="135"/>
        <end position="154"/>
    </location>
</feature>
<keyword evidence="4 5" id="KW-0472">Membrane</keyword>
<name>A0ABT2TU93_9FIRM</name>
<keyword evidence="2 5" id="KW-0812">Transmembrane</keyword>
<keyword evidence="3 5" id="KW-1133">Transmembrane helix</keyword>
<gene>
    <name evidence="6" type="ORF">OCV61_09560</name>
</gene>
<dbReference type="RefSeq" id="WP_158421616.1">
    <property type="nucleotide sequence ID" value="NZ_JAOQJL010000016.1"/>
</dbReference>
<feature type="transmembrane region" description="Helical" evidence="5">
    <location>
        <begin position="20"/>
        <end position="45"/>
    </location>
</feature>
<evidence type="ECO:0000256" key="3">
    <source>
        <dbReference type="ARBA" id="ARBA00022989"/>
    </source>
</evidence>
<comment type="subcellular location">
    <subcellularLocation>
        <location evidence="1">Membrane</location>
        <topology evidence="1">Multi-pass membrane protein</topology>
    </subcellularLocation>
</comment>
<dbReference type="SUPFAM" id="SSF144091">
    <property type="entry name" value="Rhomboid-like"/>
    <property type="match status" value="1"/>
</dbReference>
<accession>A0ABT2TU93</accession>
<proteinExistence type="predicted"/>